<dbReference type="PANTHER" id="PTHR33531:SF7">
    <property type="entry name" value="HYPOTHETICAL MEMBRANE PROTEIN, CONSERVED"/>
    <property type="match status" value="1"/>
</dbReference>
<organism evidence="2">
    <name type="scientific">candidate division WOR-3 bacterium</name>
    <dbReference type="NCBI Taxonomy" id="2052148"/>
    <lineage>
        <taxon>Bacteria</taxon>
        <taxon>Bacteria division WOR-3</taxon>
    </lineage>
</organism>
<proteinExistence type="predicted"/>
<dbReference type="Pfam" id="PF02915">
    <property type="entry name" value="Rubrerythrin"/>
    <property type="match status" value="1"/>
</dbReference>
<name>A0A7V3NTP2_UNCW3</name>
<dbReference type="EMBL" id="DTGD01000092">
    <property type="protein sequence ID" value="HGB35740.1"/>
    <property type="molecule type" value="Genomic_DNA"/>
</dbReference>
<dbReference type="SUPFAM" id="SSF47240">
    <property type="entry name" value="Ferritin-like"/>
    <property type="match status" value="1"/>
</dbReference>
<dbReference type="PANTHER" id="PTHR33531">
    <property type="entry name" value="RUBRERYTHRIN SUBFAMILY"/>
    <property type="match status" value="1"/>
</dbReference>
<dbReference type="InterPro" id="IPR009078">
    <property type="entry name" value="Ferritin-like_SF"/>
</dbReference>
<reference evidence="2" key="1">
    <citation type="journal article" date="2020" name="mSystems">
        <title>Genome- and Community-Level Interaction Insights into Carbon Utilization and Element Cycling Functions of Hydrothermarchaeota in Hydrothermal Sediment.</title>
        <authorList>
            <person name="Zhou Z."/>
            <person name="Liu Y."/>
            <person name="Xu W."/>
            <person name="Pan J."/>
            <person name="Luo Z.H."/>
            <person name="Li M."/>
        </authorList>
    </citation>
    <scope>NUCLEOTIDE SEQUENCE [LARGE SCALE GENOMIC DNA]</scope>
    <source>
        <strain evidence="2">SpSt-754</strain>
    </source>
</reference>
<evidence type="ECO:0000259" key="1">
    <source>
        <dbReference type="Pfam" id="PF02915"/>
    </source>
</evidence>
<dbReference type="InterPro" id="IPR012347">
    <property type="entry name" value="Ferritin-like"/>
</dbReference>
<evidence type="ECO:0000313" key="2">
    <source>
        <dbReference type="EMBL" id="HGB35740.1"/>
    </source>
</evidence>
<dbReference type="InterPro" id="IPR003251">
    <property type="entry name" value="Rr_diiron-bd_dom"/>
</dbReference>
<sequence length="155" mass="18218">MFTQSEIINIAVAVEESGFEFYKEAEKIAPKELKEVFEFLAKEEIKHKELFEEILRGLKGQEERRINDEDYEQYVKAIGHLAVFKKNELKEKIASLNTPEKIISFAIEMEITSINYYTFLLEVEPEKNRPLLNQIIAEERKHLKTLTGILEKLQK</sequence>
<protein>
    <recommendedName>
        <fullName evidence="1">Rubrerythrin diiron-binding domain-containing protein</fullName>
    </recommendedName>
</protein>
<dbReference type="CDD" id="cd01045">
    <property type="entry name" value="Ferritin_like_AB"/>
    <property type="match status" value="1"/>
</dbReference>
<feature type="domain" description="Rubrerythrin diiron-binding" evidence="1">
    <location>
        <begin position="6"/>
        <end position="147"/>
    </location>
</feature>
<comment type="caution">
    <text evidence="2">The sequence shown here is derived from an EMBL/GenBank/DDBJ whole genome shotgun (WGS) entry which is preliminary data.</text>
</comment>
<dbReference type="Gene3D" id="1.20.1260.10">
    <property type="match status" value="1"/>
</dbReference>
<gene>
    <name evidence="2" type="ORF">ENV38_02390</name>
</gene>
<dbReference type="AlphaFoldDB" id="A0A7V3NTP2"/>
<dbReference type="GO" id="GO:0046872">
    <property type="term" value="F:metal ion binding"/>
    <property type="evidence" value="ECO:0007669"/>
    <property type="project" value="InterPro"/>
</dbReference>
<accession>A0A7V3NTP2</accession>
<dbReference type="GO" id="GO:0016491">
    <property type="term" value="F:oxidoreductase activity"/>
    <property type="evidence" value="ECO:0007669"/>
    <property type="project" value="InterPro"/>
</dbReference>